<accession>A0A381Z5X0</accession>
<protein>
    <submittedName>
        <fullName evidence="1">Uncharacterized protein</fullName>
    </submittedName>
</protein>
<evidence type="ECO:0000313" key="1">
    <source>
        <dbReference type="EMBL" id="SVA84686.1"/>
    </source>
</evidence>
<organism evidence="1">
    <name type="scientific">marine metagenome</name>
    <dbReference type="NCBI Taxonomy" id="408172"/>
    <lineage>
        <taxon>unclassified sequences</taxon>
        <taxon>metagenomes</taxon>
        <taxon>ecological metagenomes</taxon>
    </lineage>
</organism>
<dbReference type="AlphaFoldDB" id="A0A381Z5X0"/>
<gene>
    <name evidence="1" type="ORF">METZ01_LOCUS137540</name>
</gene>
<dbReference type="EMBL" id="UINC01020087">
    <property type="protein sequence ID" value="SVA84686.1"/>
    <property type="molecule type" value="Genomic_DNA"/>
</dbReference>
<sequence>YLLTFENEGWFKWERTRDKVVVCCPAIDANVCVELKKLTSEKPHSFEYRIMEVRGSCGYYKPGMTWQIKQDDFGHLCRHFYNVLFPYIKTGHEGVTITCGKDGGNSRFELTSNELL</sequence>
<proteinExistence type="predicted"/>
<feature type="non-terminal residue" evidence="1">
    <location>
        <position position="1"/>
    </location>
</feature>
<reference evidence="1" key="1">
    <citation type="submission" date="2018-05" db="EMBL/GenBank/DDBJ databases">
        <authorList>
            <person name="Lanie J.A."/>
            <person name="Ng W.-L."/>
            <person name="Kazmierczak K.M."/>
            <person name="Andrzejewski T.M."/>
            <person name="Davidsen T.M."/>
            <person name="Wayne K.J."/>
            <person name="Tettelin H."/>
            <person name="Glass J.I."/>
            <person name="Rusch D."/>
            <person name="Podicherti R."/>
            <person name="Tsui H.-C.T."/>
            <person name="Winkler M.E."/>
        </authorList>
    </citation>
    <scope>NUCLEOTIDE SEQUENCE</scope>
</reference>
<name>A0A381Z5X0_9ZZZZ</name>